<keyword evidence="9" id="KW-1185">Reference proteome</keyword>
<comment type="subcellular location">
    <subcellularLocation>
        <location evidence="1">Membrane</location>
        <topology evidence="1">Multi-pass membrane protein</topology>
    </subcellularLocation>
</comment>
<proteinExistence type="predicted"/>
<evidence type="ECO:0000256" key="4">
    <source>
        <dbReference type="ARBA" id="ARBA00022989"/>
    </source>
</evidence>
<dbReference type="PANTHER" id="PTHR23505:SF79">
    <property type="entry name" value="PROTEIN SPINSTER"/>
    <property type="match status" value="1"/>
</dbReference>
<reference evidence="9" key="1">
    <citation type="journal article" date="2019" name="Int. J. Syst. Evol. Microbiol.">
        <title>The Global Catalogue of Microorganisms (GCM) 10K type strain sequencing project: providing services to taxonomists for standard genome sequencing and annotation.</title>
        <authorList>
            <consortium name="The Broad Institute Genomics Platform"/>
            <consortium name="The Broad Institute Genome Sequencing Center for Infectious Disease"/>
            <person name="Wu L."/>
            <person name="Ma J."/>
        </authorList>
    </citation>
    <scope>NUCLEOTIDE SEQUENCE [LARGE SCALE GENOMIC DNA]</scope>
    <source>
        <strain evidence="9">KCTC 52607</strain>
    </source>
</reference>
<feature type="transmembrane region" description="Helical" evidence="6">
    <location>
        <begin position="378"/>
        <end position="400"/>
    </location>
</feature>
<feature type="transmembrane region" description="Helical" evidence="6">
    <location>
        <begin position="264"/>
        <end position="285"/>
    </location>
</feature>
<feature type="transmembrane region" description="Helical" evidence="6">
    <location>
        <begin position="151"/>
        <end position="174"/>
    </location>
</feature>
<feature type="transmembrane region" description="Helical" evidence="6">
    <location>
        <begin position="194"/>
        <end position="213"/>
    </location>
</feature>
<keyword evidence="4 6" id="KW-1133">Transmembrane helix</keyword>
<evidence type="ECO:0000313" key="9">
    <source>
        <dbReference type="Proteomes" id="UP001595456"/>
    </source>
</evidence>
<dbReference type="PANTHER" id="PTHR23505">
    <property type="entry name" value="SPINSTER"/>
    <property type="match status" value="1"/>
</dbReference>
<evidence type="ECO:0000256" key="1">
    <source>
        <dbReference type="ARBA" id="ARBA00004141"/>
    </source>
</evidence>
<dbReference type="RefSeq" id="WP_336925912.1">
    <property type="nucleotide sequence ID" value="NZ_JBANRO010000005.1"/>
</dbReference>
<evidence type="ECO:0000259" key="7">
    <source>
        <dbReference type="PROSITE" id="PS50850"/>
    </source>
</evidence>
<comment type="caution">
    <text evidence="8">The sequence shown here is derived from an EMBL/GenBank/DDBJ whole genome shotgun (WGS) entry which is preliminary data.</text>
</comment>
<feature type="transmembrane region" description="Helical" evidence="6">
    <location>
        <begin position="412"/>
        <end position="431"/>
    </location>
</feature>
<dbReference type="Proteomes" id="UP001595456">
    <property type="component" value="Unassembled WGS sequence"/>
</dbReference>
<sequence length="547" mass="58074">MTTEAAPQQAPAPEKASSKISPYGWYALTLVSAAQAMSLLDRQILSILANDIREDLGIGNAEIGLLYGTVFALFYALFSLPLGRLVDGWIRTKLLAICLAGWSFFAGLSAFATGFALLAISRLGVGIGEGATQPAANSIIFDALPKSRRGVGMAGLGIGLAIGLGLSMAVGGMVSQWWNLRVEAGAPSFGFSGWQFAFLVSALPGFPLAYLIYRLKEPVRGGMDGIIAPKDPAPFKASANVLGAVVPGTNWFYLWHRNAGARQWAINLAGLAIIVGVATLLVHLAQGFSPRPALQIWGAEIDPHWMQWGVAAFGAFVVLNLFQSFKLTDKPAYNVILSPSLILLMIAGGLQTAINYGVMAFTPTMLITQFGLTPAQAGVQFGLLAAALGIMGPLVAGPLADFLNARMGGKGMVWLMLLSLGISPFFGIWAYSAETVTDFYLRFSVYSLILTLWLPPAYALMLGLVLPRMRGITFSTYMIIQTLLGLGIGPYAVGIVADQNGGVLSQAIISINAVVPFLVLALLIVLARYRRDEASILDRARAGGEAV</sequence>
<dbReference type="SUPFAM" id="SSF103473">
    <property type="entry name" value="MFS general substrate transporter"/>
    <property type="match status" value="1"/>
</dbReference>
<keyword evidence="2" id="KW-0813">Transport</keyword>
<feature type="transmembrane region" description="Helical" evidence="6">
    <location>
        <begin position="478"/>
        <end position="497"/>
    </location>
</feature>
<dbReference type="PROSITE" id="PS50850">
    <property type="entry name" value="MFS"/>
    <property type="match status" value="1"/>
</dbReference>
<keyword evidence="5 6" id="KW-0472">Membrane</keyword>
<dbReference type="InterPro" id="IPR044770">
    <property type="entry name" value="MFS_spinster-like"/>
</dbReference>
<feature type="transmembrane region" description="Helical" evidence="6">
    <location>
        <begin position="61"/>
        <end position="82"/>
    </location>
</feature>
<evidence type="ECO:0000256" key="3">
    <source>
        <dbReference type="ARBA" id="ARBA00022692"/>
    </source>
</evidence>
<accession>A0ABV7E4W7</accession>
<dbReference type="InterPro" id="IPR036259">
    <property type="entry name" value="MFS_trans_sf"/>
</dbReference>
<feature type="transmembrane region" description="Helical" evidence="6">
    <location>
        <begin position="443"/>
        <end position="466"/>
    </location>
</feature>
<feature type="transmembrane region" description="Helical" evidence="6">
    <location>
        <begin position="305"/>
        <end position="322"/>
    </location>
</feature>
<dbReference type="InterPro" id="IPR011701">
    <property type="entry name" value="MFS"/>
</dbReference>
<feature type="transmembrane region" description="Helical" evidence="6">
    <location>
        <begin position="334"/>
        <end position="358"/>
    </location>
</feature>
<evidence type="ECO:0000313" key="8">
    <source>
        <dbReference type="EMBL" id="MFC3096996.1"/>
    </source>
</evidence>
<name>A0ABV7E4W7_9SPHN</name>
<dbReference type="InterPro" id="IPR020846">
    <property type="entry name" value="MFS_dom"/>
</dbReference>
<dbReference type="Pfam" id="PF07690">
    <property type="entry name" value="MFS_1"/>
    <property type="match status" value="1"/>
</dbReference>
<evidence type="ECO:0000256" key="5">
    <source>
        <dbReference type="ARBA" id="ARBA00023136"/>
    </source>
</evidence>
<gene>
    <name evidence="8" type="ORF">ACFODU_04195</name>
</gene>
<organism evidence="8 9">
    <name type="scientific">Alteraurantiacibacter palmitatis</name>
    <dbReference type="NCBI Taxonomy" id="2054628"/>
    <lineage>
        <taxon>Bacteria</taxon>
        <taxon>Pseudomonadati</taxon>
        <taxon>Pseudomonadota</taxon>
        <taxon>Alphaproteobacteria</taxon>
        <taxon>Sphingomonadales</taxon>
        <taxon>Erythrobacteraceae</taxon>
        <taxon>Alteraurantiacibacter</taxon>
    </lineage>
</organism>
<keyword evidence="3 6" id="KW-0812">Transmembrane</keyword>
<protein>
    <submittedName>
        <fullName evidence="8">MFS transporter</fullName>
    </submittedName>
</protein>
<evidence type="ECO:0000256" key="6">
    <source>
        <dbReference type="SAM" id="Phobius"/>
    </source>
</evidence>
<dbReference type="EMBL" id="JBHRST010000004">
    <property type="protein sequence ID" value="MFC3096996.1"/>
    <property type="molecule type" value="Genomic_DNA"/>
</dbReference>
<feature type="transmembrane region" description="Helical" evidence="6">
    <location>
        <begin position="94"/>
        <end position="120"/>
    </location>
</feature>
<feature type="domain" description="Major facilitator superfamily (MFS) profile" evidence="7">
    <location>
        <begin position="27"/>
        <end position="530"/>
    </location>
</feature>
<evidence type="ECO:0000256" key="2">
    <source>
        <dbReference type="ARBA" id="ARBA00022448"/>
    </source>
</evidence>
<feature type="transmembrane region" description="Helical" evidence="6">
    <location>
        <begin position="503"/>
        <end position="527"/>
    </location>
</feature>
<dbReference type="Gene3D" id="1.20.1250.20">
    <property type="entry name" value="MFS general substrate transporter like domains"/>
    <property type="match status" value="2"/>
</dbReference>